<dbReference type="GO" id="GO:0046872">
    <property type="term" value="F:metal ion binding"/>
    <property type="evidence" value="ECO:0007669"/>
    <property type="project" value="UniProtKB-KW"/>
</dbReference>
<dbReference type="Pfam" id="PF01784">
    <property type="entry name" value="DUF34_NIF3"/>
    <property type="match status" value="1"/>
</dbReference>
<dbReference type="PANTHER" id="PTHR13799">
    <property type="entry name" value="NGG1 INTERACTING FACTOR 3"/>
    <property type="match status" value="1"/>
</dbReference>
<keyword evidence="2" id="KW-0479">Metal-binding</keyword>
<accession>A0A645ALE2</accession>
<proteinExistence type="inferred from homology"/>
<sequence>MIAKDLYNHLEQDFRLSICDDDWSEMQMSSYITEQYQQRYMGLVTDNSDKIDYVYTAVFPSAEVIGKIISDNRKNVLLFLHHPMDFDINRMPVFTDIPLKTLKTFKERNISIYNLHAPLDANGKFSTTCNFAAALGIEMTGEFYKYHKVKIGVIGKTSYKIIGELQKRFENAVGHSVKLYQYGDATINGDKVALVAGGGNDANIYPFLRDMGINTYLTGIARKVEAYPPSVEAHSAAKECEINIIAGTHYSTEKFACIKMVEFFAQFGVPGEFVPGIPCMEDI</sequence>
<dbReference type="Gene3D" id="3.40.1390.30">
    <property type="entry name" value="NIF3 (NGG1p interacting factor 3)-like"/>
    <property type="match status" value="2"/>
</dbReference>
<dbReference type="InterPro" id="IPR002678">
    <property type="entry name" value="DUF34/NIF3"/>
</dbReference>
<reference evidence="3" key="1">
    <citation type="submission" date="2019-08" db="EMBL/GenBank/DDBJ databases">
        <authorList>
            <person name="Kucharzyk K."/>
            <person name="Murdoch R.W."/>
            <person name="Higgins S."/>
            <person name="Loffler F."/>
        </authorList>
    </citation>
    <scope>NUCLEOTIDE SEQUENCE</scope>
</reference>
<dbReference type="EMBL" id="VSSQ01013515">
    <property type="protein sequence ID" value="MPM51663.1"/>
    <property type="molecule type" value="Genomic_DNA"/>
</dbReference>
<dbReference type="AlphaFoldDB" id="A0A645ALE2"/>
<dbReference type="SUPFAM" id="SSF102705">
    <property type="entry name" value="NIF3 (NGG1p interacting factor 3)-like"/>
    <property type="match status" value="1"/>
</dbReference>
<evidence type="ECO:0000256" key="1">
    <source>
        <dbReference type="ARBA" id="ARBA00006964"/>
    </source>
</evidence>
<evidence type="ECO:0000256" key="2">
    <source>
        <dbReference type="ARBA" id="ARBA00022723"/>
    </source>
</evidence>
<comment type="similarity">
    <text evidence="1">Belongs to the GTP cyclohydrolase I type 2/NIF3 family.</text>
</comment>
<name>A0A645ALE2_9ZZZZ</name>
<organism evidence="3">
    <name type="scientific">bioreactor metagenome</name>
    <dbReference type="NCBI Taxonomy" id="1076179"/>
    <lineage>
        <taxon>unclassified sequences</taxon>
        <taxon>metagenomes</taxon>
        <taxon>ecological metagenomes</taxon>
    </lineage>
</organism>
<evidence type="ECO:0000313" key="3">
    <source>
        <dbReference type="EMBL" id="MPM51663.1"/>
    </source>
</evidence>
<comment type="caution">
    <text evidence="3">The sequence shown here is derived from an EMBL/GenBank/DDBJ whole genome shotgun (WGS) entry which is preliminary data.</text>
</comment>
<dbReference type="InterPro" id="IPR036069">
    <property type="entry name" value="DUF34/NIF3_sf"/>
</dbReference>
<evidence type="ECO:0008006" key="4">
    <source>
        <dbReference type="Google" id="ProtNLM"/>
    </source>
</evidence>
<gene>
    <name evidence="3" type="ORF">SDC9_98414</name>
</gene>
<protein>
    <recommendedName>
        <fullName evidence="4">GTP cyclohydrolase 1 type 2</fullName>
    </recommendedName>
</protein>
<dbReference type="PANTHER" id="PTHR13799:SF14">
    <property type="entry name" value="GTP CYCLOHYDROLASE 1 TYPE 2 HOMOLOG"/>
    <property type="match status" value="1"/>
</dbReference>
<dbReference type="GO" id="GO:0005737">
    <property type="term" value="C:cytoplasm"/>
    <property type="evidence" value="ECO:0007669"/>
    <property type="project" value="TreeGrafter"/>
</dbReference>